<name>A0A6A5GYL3_CAERE</name>
<dbReference type="GeneID" id="9801837"/>
<evidence type="ECO:0000313" key="2">
    <source>
        <dbReference type="Proteomes" id="UP000483820"/>
    </source>
</evidence>
<gene>
    <name evidence="1" type="ORF">GCK72_016268</name>
</gene>
<dbReference type="AlphaFoldDB" id="A0A6A5GYL3"/>
<dbReference type="CTD" id="9801837"/>
<protein>
    <submittedName>
        <fullName evidence="1">Uncharacterized protein</fullName>
    </submittedName>
</protein>
<evidence type="ECO:0000313" key="1">
    <source>
        <dbReference type="EMBL" id="KAF1759801.1"/>
    </source>
</evidence>
<proteinExistence type="predicted"/>
<dbReference type="EMBL" id="WUAV01000004">
    <property type="protein sequence ID" value="KAF1759801.1"/>
    <property type="molecule type" value="Genomic_DNA"/>
</dbReference>
<dbReference type="RefSeq" id="XP_053586193.1">
    <property type="nucleotide sequence ID" value="XM_053731421.1"/>
</dbReference>
<organism evidence="1 2">
    <name type="scientific">Caenorhabditis remanei</name>
    <name type="common">Caenorhabditis vulgaris</name>
    <dbReference type="NCBI Taxonomy" id="31234"/>
    <lineage>
        <taxon>Eukaryota</taxon>
        <taxon>Metazoa</taxon>
        <taxon>Ecdysozoa</taxon>
        <taxon>Nematoda</taxon>
        <taxon>Chromadorea</taxon>
        <taxon>Rhabditida</taxon>
        <taxon>Rhabditina</taxon>
        <taxon>Rhabditomorpha</taxon>
        <taxon>Rhabditoidea</taxon>
        <taxon>Rhabditidae</taxon>
        <taxon>Peloderinae</taxon>
        <taxon>Caenorhabditis</taxon>
    </lineage>
</organism>
<comment type="caution">
    <text evidence="1">The sequence shown here is derived from an EMBL/GenBank/DDBJ whole genome shotgun (WGS) entry which is preliminary data.</text>
</comment>
<reference evidence="1 2" key="1">
    <citation type="submission" date="2019-12" db="EMBL/GenBank/DDBJ databases">
        <title>Chromosome-level assembly of the Caenorhabditis remanei genome.</title>
        <authorList>
            <person name="Teterina A.A."/>
            <person name="Willis J.H."/>
            <person name="Phillips P.C."/>
        </authorList>
    </citation>
    <scope>NUCLEOTIDE SEQUENCE [LARGE SCALE GENOMIC DNA]</scope>
    <source>
        <strain evidence="1 2">PX506</strain>
        <tissue evidence="1">Whole organism</tissue>
    </source>
</reference>
<sequence length="250" mass="26628">MVVGLVVAVEGAAEPEQICPAADVAVAVVDVTGILKVPKNGTTVVTWIVAKRLSTPIFKLSLLGLMAIELDESFRLVGGDDVLVMVVGHVEENLMDLLVAGVVIGIHATTAATEDLGIVDGHQDLAHLSPQRPPNPDHQKIVWKNGGGDGAGIENVTVLEVVDVPDRVDALDAQIHDAVDVKHVRDLKTVDALAEDVTDAQDTEDILEGVVKDSDVNFQTVVMVFVREEGVERPLLLVPLVPPRQPTQNP</sequence>
<dbReference type="KEGG" id="crq:GCK72_016268"/>
<dbReference type="Proteomes" id="UP000483820">
    <property type="component" value="Chromosome IV"/>
</dbReference>
<accession>A0A6A5GYL3</accession>